<evidence type="ECO:0000256" key="1">
    <source>
        <dbReference type="SAM" id="Phobius"/>
    </source>
</evidence>
<keyword evidence="1" id="KW-0812">Transmembrane</keyword>
<organism evidence="2">
    <name type="scientific">Solanum chacoense</name>
    <name type="common">Chaco potato</name>
    <dbReference type="NCBI Taxonomy" id="4108"/>
    <lineage>
        <taxon>Eukaryota</taxon>
        <taxon>Viridiplantae</taxon>
        <taxon>Streptophyta</taxon>
        <taxon>Embryophyta</taxon>
        <taxon>Tracheophyta</taxon>
        <taxon>Spermatophyta</taxon>
        <taxon>Magnoliopsida</taxon>
        <taxon>eudicotyledons</taxon>
        <taxon>Gunneridae</taxon>
        <taxon>Pentapetalae</taxon>
        <taxon>asterids</taxon>
        <taxon>lamiids</taxon>
        <taxon>Solanales</taxon>
        <taxon>Solanaceae</taxon>
        <taxon>Solanoideae</taxon>
        <taxon>Solaneae</taxon>
        <taxon>Solanum</taxon>
    </lineage>
</organism>
<protein>
    <submittedName>
        <fullName evidence="2">Putative ovule protein</fullName>
    </submittedName>
</protein>
<evidence type="ECO:0000313" key="2">
    <source>
        <dbReference type="EMBL" id="JAP13333.1"/>
    </source>
</evidence>
<keyword evidence="1" id="KW-0472">Membrane</keyword>
<sequence length="79" mass="9769">RYIYFFFSLSHCSTYIGFSLLYITMLLEYISFLLLFRYLKWEIASDLSFKIYLYCNYFDFFPSKPKREFFTTTIHPIYA</sequence>
<name>A0A0V0GYW0_SOLCH</name>
<accession>A0A0V0GYW0</accession>
<dbReference type="AlphaFoldDB" id="A0A0V0GYW0"/>
<proteinExistence type="predicted"/>
<dbReference type="EMBL" id="GEDG01028218">
    <property type="protein sequence ID" value="JAP13333.1"/>
    <property type="molecule type" value="Transcribed_RNA"/>
</dbReference>
<keyword evidence="1" id="KW-1133">Transmembrane helix</keyword>
<reference evidence="2" key="1">
    <citation type="submission" date="2015-12" db="EMBL/GenBank/DDBJ databases">
        <title>Gene expression during late stages of embryo sac development: a critical building block for successful pollen-pistil interactions.</title>
        <authorList>
            <person name="Liu Y."/>
            <person name="Joly V."/>
            <person name="Sabar M."/>
            <person name="Matton D.P."/>
        </authorList>
    </citation>
    <scope>NUCLEOTIDE SEQUENCE</scope>
</reference>
<feature type="transmembrane region" description="Helical" evidence="1">
    <location>
        <begin position="15"/>
        <end position="36"/>
    </location>
</feature>
<feature type="non-terminal residue" evidence="2">
    <location>
        <position position="1"/>
    </location>
</feature>